<keyword evidence="2" id="KW-1185">Reference proteome</keyword>
<gene>
    <name evidence="1" type="ORF">IQ230_25995</name>
</gene>
<dbReference type="Proteomes" id="UP000651156">
    <property type="component" value="Unassembled WGS sequence"/>
</dbReference>
<dbReference type="PANTHER" id="PTHR41791">
    <property type="entry name" value="SSL7039 PROTEIN"/>
    <property type="match status" value="1"/>
</dbReference>
<protein>
    <submittedName>
        <fullName evidence="1">Type II toxin-antitoxin system RelE/ParE family toxin</fullName>
    </submittedName>
</protein>
<dbReference type="PANTHER" id="PTHR41791:SF1">
    <property type="entry name" value="SSL7039 PROTEIN"/>
    <property type="match status" value="1"/>
</dbReference>
<proteinExistence type="predicted"/>
<dbReference type="RefSeq" id="WP_099703552.1">
    <property type="nucleotide sequence ID" value="NZ_CAWPMZ010000038.1"/>
</dbReference>
<name>A0ABR9UZG3_9CHRO</name>
<evidence type="ECO:0000313" key="1">
    <source>
        <dbReference type="EMBL" id="MBE9193698.1"/>
    </source>
</evidence>
<reference evidence="1 2" key="1">
    <citation type="submission" date="2020-10" db="EMBL/GenBank/DDBJ databases">
        <authorList>
            <person name="Castelo-Branco R."/>
            <person name="Eusebio N."/>
            <person name="Adriana R."/>
            <person name="Vieira A."/>
            <person name="Brugerolle De Fraissinette N."/>
            <person name="Rezende De Castro R."/>
            <person name="Schneider M.P."/>
            <person name="Vasconcelos V."/>
            <person name="Leao P.N."/>
        </authorList>
    </citation>
    <scope>NUCLEOTIDE SEQUENCE [LARGE SCALE GENOMIC DNA]</scope>
    <source>
        <strain evidence="1 2">LEGE 06123</strain>
    </source>
</reference>
<evidence type="ECO:0000313" key="2">
    <source>
        <dbReference type="Proteomes" id="UP000651156"/>
    </source>
</evidence>
<dbReference type="EMBL" id="JADEWN010000128">
    <property type="protein sequence ID" value="MBE9193698.1"/>
    <property type="molecule type" value="Genomic_DNA"/>
</dbReference>
<organism evidence="1 2">
    <name type="scientific">Gloeocapsopsis crepidinum LEGE 06123</name>
    <dbReference type="NCBI Taxonomy" id="588587"/>
    <lineage>
        <taxon>Bacteria</taxon>
        <taxon>Bacillati</taxon>
        <taxon>Cyanobacteriota</taxon>
        <taxon>Cyanophyceae</taxon>
        <taxon>Oscillatoriophycideae</taxon>
        <taxon>Chroococcales</taxon>
        <taxon>Chroococcaceae</taxon>
        <taxon>Gloeocapsopsis</taxon>
    </lineage>
</organism>
<sequence>MNVQEYIRKDGSSPYQKWFDELDAVAAAKVTTAKARLEGGNTSNIRWFDGIGEYKIDWGPGYRIYLVQEGKQLIILFGGGTKKTQQADIKCAKQLYEEYKQRKKVEKGKGVSRKGGKKK</sequence>
<accession>A0ABR9UZG3</accession>
<dbReference type="NCBIfam" id="TIGR02683">
    <property type="entry name" value="upstrm_HI1419"/>
    <property type="match status" value="1"/>
</dbReference>
<dbReference type="InterPro" id="IPR014056">
    <property type="entry name" value="TypeIITA-like_toxin_pred"/>
</dbReference>
<dbReference type="PIRSF" id="PIRSF028744">
    <property type="entry name" value="Addict_mod_HI1419"/>
    <property type="match status" value="1"/>
</dbReference>
<comment type="caution">
    <text evidence="1">The sequence shown here is derived from an EMBL/GenBank/DDBJ whole genome shotgun (WGS) entry which is preliminary data.</text>
</comment>